<dbReference type="GO" id="GO:0030246">
    <property type="term" value="F:carbohydrate binding"/>
    <property type="evidence" value="ECO:0007669"/>
    <property type="project" value="InterPro"/>
</dbReference>
<feature type="signal peptide" evidence="4">
    <location>
        <begin position="1"/>
        <end position="25"/>
    </location>
</feature>
<evidence type="ECO:0000259" key="6">
    <source>
        <dbReference type="Pfam" id="PF17678"/>
    </source>
</evidence>
<dbReference type="InterPro" id="IPR012939">
    <property type="entry name" value="Glyco_hydro_92"/>
</dbReference>
<dbReference type="Pfam" id="PF17678">
    <property type="entry name" value="Glyco_hydro_92N"/>
    <property type="match status" value="1"/>
</dbReference>
<evidence type="ECO:0000256" key="1">
    <source>
        <dbReference type="ARBA" id="ARBA00001913"/>
    </source>
</evidence>
<dbReference type="GO" id="GO:0006516">
    <property type="term" value="P:glycoprotein catabolic process"/>
    <property type="evidence" value="ECO:0007669"/>
    <property type="project" value="TreeGrafter"/>
</dbReference>
<dbReference type="OrthoDB" id="9804511at2"/>
<evidence type="ECO:0000256" key="3">
    <source>
        <dbReference type="ARBA" id="ARBA00022837"/>
    </source>
</evidence>
<evidence type="ECO:0000313" key="7">
    <source>
        <dbReference type="EMBL" id="SEA46045.1"/>
    </source>
</evidence>
<dbReference type="PANTHER" id="PTHR12143">
    <property type="entry name" value="PEPTIDE N-GLYCANASE PNGASE -RELATED"/>
    <property type="match status" value="1"/>
</dbReference>
<accession>A0A1H4BCX0</accession>
<feature type="domain" description="Glycosyl hydrolase family 92" evidence="5">
    <location>
        <begin position="266"/>
        <end position="712"/>
    </location>
</feature>
<keyword evidence="4" id="KW-0732">Signal</keyword>
<dbReference type="GO" id="GO:0000224">
    <property type="term" value="F:peptide-N4-(N-acetyl-beta-glucosaminyl)asparagine amidase activity"/>
    <property type="evidence" value="ECO:0007669"/>
    <property type="project" value="TreeGrafter"/>
</dbReference>
<dbReference type="Proteomes" id="UP000199041">
    <property type="component" value="Unassembled WGS sequence"/>
</dbReference>
<dbReference type="NCBIfam" id="TIGR01180">
    <property type="entry name" value="aman2_put"/>
    <property type="match status" value="1"/>
</dbReference>
<evidence type="ECO:0000313" key="8">
    <source>
        <dbReference type="Proteomes" id="UP000199041"/>
    </source>
</evidence>
<keyword evidence="8" id="KW-1185">Reference proteome</keyword>
<feature type="domain" description="Glycosyl hydrolase family 92 N-terminal" evidence="6">
    <location>
        <begin position="44"/>
        <end position="260"/>
    </location>
</feature>
<dbReference type="RefSeq" id="WP_091400069.1">
    <property type="nucleotide sequence ID" value="NZ_FNQY01000020.1"/>
</dbReference>
<dbReference type="InterPro" id="IPR041371">
    <property type="entry name" value="GH92_N"/>
</dbReference>
<evidence type="ECO:0000259" key="5">
    <source>
        <dbReference type="Pfam" id="PF07971"/>
    </source>
</evidence>
<dbReference type="InterPro" id="IPR005887">
    <property type="entry name" value="GH92_a_mannosidase_put"/>
</dbReference>
<organism evidence="7 8">
    <name type="scientific">Arachidicoccus rhizosphaerae</name>
    <dbReference type="NCBI Taxonomy" id="551991"/>
    <lineage>
        <taxon>Bacteria</taxon>
        <taxon>Pseudomonadati</taxon>
        <taxon>Bacteroidota</taxon>
        <taxon>Chitinophagia</taxon>
        <taxon>Chitinophagales</taxon>
        <taxon>Chitinophagaceae</taxon>
        <taxon>Arachidicoccus</taxon>
    </lineage>
</organism>
<protein>
    <submittedName>
        <fullName evidence="7">Alpha-1,2-mannosidase, putative</fullName>
    </submittedName>
</protein>
<keyword evidence="3" id="KW-0106">Calcium</keyword>
<dbReference type="InterPro" id="IPR050883">
    <property type="entry name" value="PNGase"/>
</dbReference>
<name>A0A1H4BCX0_9BACT</name>
<evidence type="ECO:0000256" key="2">
    <source>
        <dbReference type="ARBA" id="ARBA00011245"/>
    </source>
</evidence>
<comment type="subunit">
    <text evidence="2">Monomer.</text>
</comment>
<comment type="cofactor">
    <cofactor evidence="1">
        <name>Ca(2+)</name>
        <dbReference type="ChEBI" id="CHEBI:29108"/>
    </cofactor>
</comment>
<dbReference type="InterPro" id="IPR008928">
    <property type="entry name" value="6-hairpin_glycosidase_sf"/>
</dbReference>
<dbReference type="SUPFAM" id="SSF48208">
    <property type="entry name" value="Six-hairpin glycosidases"/>
    <property type="match status" value="1"/>
</dbReference>
<gene>
    <name evidence="7" type="ORF">SAMN05192529_12014</name>
</gene>
<dbReference type="EMBL" id="FNQY01000020">
    <property type="protein sequence ID" value="SEA46045.1"/>
    <property type="molecule type" value="Genomic_DNA"/>
</dbReference>
<reference evidence="7 8" key="1">
    <citation type="submission" date="2016-10" db="EMBL/GenBank/DDBJ databases">
        <authorList>
            <person name="de Groot N.N."/>
        </authorList>
    </citation>
    <scope>NUCLEOTIDE SEQUENCE [LARGE SCALE GENOMIC DNA]</scope>
    <source>
        <strain evidence="7 8">Vu-144</strain>
    </source>
</reference>
<dbReference type="Gene3D" id="2.70.98.10">
    <property type="match status" value="1"/>
</dbReference>
<dbReference type="InterPro" id="IPR014718">
    <property type="entry name" value="GH-type_carb-bd"/>
</dbReference>
<dbReference type="Gene3D" id="1.20.1050.60">
    <property type="entry name" value="alpha-1,2-mannosidase"/>
    <property type="match status" value="1"/>
</dbReference>
<dbReference type="GO" id="GO:0005975">
    <property type="term" value="P:carbohydrate metabolic process"/>
    <property type="evidence" value="ECO:0007669"/>
    <property type="project" value="InterPro"/>
</dbReference>
<dbReference type="AlphaFoldDB" id="A0A1H4BCX0"/>
<sequence>MEVFSKSVQLLLGVCLIGGSLPAQNTHQSNQQVPASNTINYASLVNTRLGNANAGNTYPGATYPFGMVQFTRTYFDKQQGFIVNQLSGAGCDHMGNFPVLPLNGRLSISPDNIKDLRADIQKEKGSAGYYEATVNKNIDVKLTVTPRTGFARFVFDADSTTATIIIGGGVASTPLAASALAIRGKNSVEGYADGGSFCGIKSAYKVYFVAEFNQDATAVGTWKGNELNPGARFVEGQHTGAYFSFDIKNSKEICYKIGISYVSVENARENLTAESAGWDFNSFKHHAEAAWNHYLSKIEIEQDEQDDPSRKQQFYTHLYHSFIHPNICSDVNGEYMGADNKVHRSNRPEYTSFSNWDTYRTQIQLLSILAPEETSDMVYSLGEFAEQAGGGMPRWVLANRETGVMQGDPSSILVANAYAFGARNYDARKLLRIMVHGATDSTAHAQGFLTRPGLKQYLEKGHYDASIQLEYNSADFAISRFALGATDDQYLSGSLQGRAQSWKNLFNPARGWLQSRNPDGSWKPYYEDWRESTFKNYFWMVPFNLRGLIDIIGGDKVAEARLDSLFVRLDANYGQEWFASGNEPSFAIPWVYNWAGAPYKAQNVVHRIIKECYFNGPGGLPGNDDLGAMGAYYVFCTIGLYPEVPGVGGFSINSPFFKAVKLHLPGGTISISGGSSAKPYIQSLKIDGKPYYSTWIPWKLLKGGANLQYQLGSKPDKKWGIAGKPTPPSFD</sequence>
<dbReference type="Pfam" id="PF07971">
    <property type="entry name" value="Glyco_hydro_92"/>
    <property type="match status" value="1"/>
</dbReference>
<dbReference type="GO" id="GO:0005829">
    <property type="term" value="C:cytosol"/>
    <property type="evidence" value="ECO:0007669"/>
    <property type="project" value="TreeGrafter"/>
</dbReference>
<proteinExistence type="predicted"/>
<dbReference type="PANTHER" id="PTHR12143:SF39">
    <property type="entry name" value="SECRETED PROTEIN"/>
    <property type="match status" value="1"/>
</dbReference>
<evidence type="ECO:0000256" key="4">
    <source>
        <dbReference type="SAM" id="SignalP"/>
    </source>
</evidence>
<feature type="chain" id="PRO_5011558745" evidence="4">
    <location>
        <begin position="26"/>
        <end position="731"/>
    </location>
</feature>
<dbReference type="Gene3D" id="3.30.2080.10">
    <property type="entry name" value="GH92 mannosidase domain"/>
    <property type="match status" value="1"/>
</dbReference>
<dbReference type="Gene3D" id="1.20.1610.10">
    <property type="entry name" value="alpha-1,2-mannosidases domains"/>
    <property type="match status" value="1"/>
</dbReference>